<feature type="transmembrane region" description="Helical" evidence="17">
    <location>
        <begin position="136"/>
        <end position="153"/>
    </location>
</feature>
<evidence type="ECO:0000259" key="19">
    <source>
        <dbReference type="Pfam" id="PF00662"/>
    </source>
</evidence>
<keyword evidence="11 17" id="KW-1133">Transmembrane helix</keyword>
<evidence type="ECO:0000259" key="18">
    <source>
        <dbReference type="Pfam" id="PF00361"/>
    </source>
</evidence>
<evidence type="ECO:0000256" key="12">
    <source>
        <dbReference type="ARBA" id="ARBA00023027"/>
    </source>
</evidence>
<evidence type="ECO:0000256" key="4">
    <source>
        <dbReference type="ARBA" id="ARBA00021096"/>
    </source>
</evidence>
<comment type="similarity">
    <text evidence="17">Belongs to the complex I subunit 5 family.</text>
</comment>
<evidence type="ECO:0000256" key="2">
    <source>
        <dbReference type="ARBA" id="ARBA00004448"/>
    </source>
</evidence>
<feature type="transmembrane region" description="Helical" evidence="17">
    <location>
        <begin position="159"/>
        <end position="179"/>
    </location>
</feature>
<dbReference type="InterPro" id="IPR003945">
    <property type="entry name" value="NU5C-like"/>
</dbReference>
<dbReference type="Pfam" id="PF00361">
    <property type="entry name" value="Proton_antipo_M"/>
    <property type="match status" value="1"/>
</dbReference>
<evidence type="ECO:0000256" key="1">
    <source>
        <dbReference type="ARBA" id="ARBA00003257"/>
    </source>
</evidence>
<dbReference type="InterPro" id="IPR001516">
    <property type="entry name" value="Proton_antipo_N"/>
</dbReference>
<feature type="transmembrane region" description="Helical" evidence="17">
    <location>
        <begin position="224"/>
        <end position="248"/>
    </location>
</feature>
<keyword evidence="5 17" id="KW-0813">Transport</keyword>
<keyword evidence="7 17" id="KW-0812">Transmembrane</keyword>
<dbReference type="PRINTS" id="PR01435">
    <property type="entry name" value="NPOXDRDTASE5"/>
</dbReference>
<keyword evidence="15 17" id="KW-0472">Membrane</keyword>
<dbReference type="InterPro" id="IPR001750">
    <property type="entry name" value="ND/Mrp_TM"/>
</dbReference>
<dbReference type="GO" id="GO:0003954">
    <property type="term" value="F:NADH dehydrogenase activity"/>
    <property type="evidence" value="ECO:0007669"/>
    <property type="project" value="TreeGrafter"/>
</dbReference>
<dbReference type="GO" id="GO:0015990">
    <property type="term" value="P:electron transport coupled proton transport"/>
    <property type="evidence" value="ECO:0007669"/>
    <property type="project" value="TreeGrafter"/>
</dbReference>
<feature type="transmembrane region" description="Helical" evidence="17">
    <location>
        <begin position="403"/>
        <end position="427"/>
    </location>
</feature>
<dbReference type="AlphaFoldDB" id="A0A343C2C0"/>
<keyword evidence="14 17" id="KW-0496">Mitochondrion</keyword>
<reference evidence="21" key="1">
    <citation type="submission" date="2016-04" db="EMBL/GenBank/DDBJ databases">
        <title>Mitochondria of beetle species.</title>
        <authorList>
            <person name="Hunter A."/>
            <person name="Moriniere J."/>
            <person name="Tang P."/>
            <person name="Linard B."/>
            <person name="Crampton-Platt A."/>
            <person name="Vogler A.P."/>
        </authorList>
    </citation>
    <scope>NUCLEOTIDE SEQUENCE</scope>
</reference>
<keyword evidence="10" id="KW-0249">Electron transport</keyword>
<dbReference type="InterPro" id="IPR010934">
    <property type="entry name" value="NADH_DH_su5_C"/>
</dbReference>
<evidence type="ECO:0000313" key="21">
    <source>
        <dbReference type="EMBL" id="ARH54163.1"/>
    </source>
</evidence>
<sequence length="557" mass="64619">MFIYLFIMSIYLLMLDKVYFIEFNLFNLNSLSVEFLMLIDWMSSLFMAFVLLISSMVIYYSKSYMLGDENLNRFILLVFMFVLSMMMMVLSPNLISILLGWDGLGLVSYCLVIYYQNVKSYSAGMLTALSNRIGDVMLLISIAWMVNFGSWNFTLYLEYYIFDKNLQLVGFLIIIAAMTKSAQIPFSSWLPAAMAAPTPVSALVHSSTLVTAGVYLLIRFHTLIMNYSLFLLFIGLMTMFMSGLGANFEYDLKKIIALSTLSQLGLMITILSLGSYELAFFHLLTHALFKALLFMCAGNFIHLMHNCQDIRFMGGLIFKVPMTVVYFNISNLSLCGIPFFSGFYSKDLIMEYYSMGDLSLFVYLVMFLSLGMTVSYSIRLMYYLMYMNLNHFSLMNMKENFDFMVYSMGLMFMVVVFSGSFLMWMMFKNPYLVMLPFIMKIMTLILIFLGVMFGLEISKLSLSYKLLMINNSISFSFFSLMWNMPYISTLGLNYFFIKFGKNNVKFVDQGWSEFLGSQGLFNFLKNSSILFQYLFKNNLKIFLILFVLWIFFLFMNF</sequence>
<feature type="domain" description="NADH-Ubiquinone oxidoreductase (complex I) chain 5 N-terminal" evidence="19">
    <location>
        <begin position="26"/>
        <end position="74"/>
    </location>
</feature>
<dbReference type="EC" id="7.1.1.2" evidence="3 17"/>
<accession>A0A343C2C0</accession>
<dbReference type="GO" id="GO:0005743">
    <property type="term" value="C:mitochondrial inner membrane"/>
    <property type="evidence" value="ECO:0007669"/>
    <property type="project" value="UniProtKB-SubCell"/>
</dbReference>
<evidence type="ECO:0000256" key="10">
    <source>
        <dbReference type="ARBA" id="ARBA00022982"/>
    </source>
</evidence>
<dbReference type="PANTHER" id="PTHR42829:SF2">
    <property type="entry name" value="NADH-UBIQUINONE OXIDOREDUCTASE CHAIN 5"/>
    <property type="match status" value="1"/>
</dbReference>
<feature type="transmembrane region" description="Helical" evidence="17">
    <location>
        <begin position="36"/>
        <end position="59"/>
    </location>
</feature>
<protein>
    <recommendedName>
        <fullName evidence="4 17">NADH-ubiquinone oxidoreductase chain 5</fullName>
        <ecNumber evidence="3 17">7.1.1.2</ecNumber>
    </recommendedName>
</protein>
<keyword evidence="13 17" id="KW-0830">Ubiquinone</keyword>
<name>A0A343C2C0_9CUCU</name>
<feature type="transmembrane region" description="Helical" evidence="17">
    <location>
        <begin position="360"/>
        <end position="382"/>
    </location>
</feature>
<evidence type="ECO:0000256" key="15">
    <source>
        <dbReference type="ARBA" id="ARBA00023136"/>
    </source>
</evidence>
<feature type="transmembrane region" description="Helical" evidence="17">
    <location>
        <begin position="255"/>
        <end position="274"/>
    </location>
</feature>
<evidence type="ECO:0000256" key="3">
    <source>
        <dbReference type="ARBA" id="ARBA00012944"/>
    </source>
</evidence>
<keyword evidence="6" id="KW-0679">Respiratory chain</keyword>
<evidence type="ECO:0000256" key="11">
    <source>
        <dbReference type="ARBA" id="ARBA00022989"/>
    </source>
</evidence>
<evidence type="ECO:0000256" key="7">
    <source>
        <dbReference type="ARBA" id="ARBA00022692"/>
    </source>
</evidence>
<evidence type="ECO:0000256" key="8">
    <source>
        <dbReference type="ARBA" id="ARBA00022792"/>
    </source>
</evidence>
<dbReference type="Pfam" id="PF06455">
    <property type="entry name" value="NADH5_C"/>
    <property type="match status" value="1"/>
</dbReference>
<dbReference type="GO" id="GO:0008137">
    <property type="term" value="F:NADH dehydrogenase (ubiquinone) activity"/>
    <property type="evidence" value="ECO:0007669"/>
    <property type="project" value="UniProtKB-EC"/>
</dbReference>
<dbReference type="EMBL" id="KX087252">
    <property type="protein sequence ID" value="ARH54163.1"/>
    <property type="molecule type" value="Genomic_DNA"/>
</dbReference>
<evidence type="ECO:0000259" key="20">
    <source>
        <dbReference type="Pfam" id="PF06455"/>
    </source>
</evidence>
<evidence type="ECO:0000256" key="14">
    <source>
        <dbReference type="ARBA" id="ARBA00023128"/>
    </source>
</evidence>
<feature type="transmembrane region" description="Helical" evidence="17">
    <location>
        <begin position="316"/>
        <end position="340"/>
    </location>
</feature>
<feature type="transmembrane region" description="Helical" evidence="17">
    <location>
        <begin position="475"/>
        <end position="497"/>
    </location>
</feature>
<comment type="subcellular location">
    <subcellularLocation>
        <location evidence="2">Mitochondrion inner membrane</location>
        <topology evidence="2">Multi-pass membrane protein</topology>
    </subcellularLocation>
</comment>
<feature type="domain" description="NADH dehydrogenase subunit 5 C-terminal" evidence="20">
    <location>
        <begin position="376"/>
        <end position="555"/>
    </location>
</feature>
<comment type="function">
    <text evidence="17">Core subunit of the mitochondrial membrane respiratory chain NADH dehydrogenase (Complex I) which catalyzes electron transfer from NADH through the respiratory chain, using ubiquinone as an electron acceptor. Essential for the catalytic activity and assembly of complex I.</text>
</comment>
<feature type="transmembrane region" description="Helical" evidence="17">
    <location>
        <begin position="71"/>
        <end position="89"/>
    </location>
</feature>
<dbReference type="Pfam" id="PF00662">
    <property type="entry name" value="Proton_antipo_N"/>
    <property type="match status" value="1"/>
</dbReference>
<keyword evidence="12 17" id="KW-0520">NAD</keyword>
<feature type="transmembrane region" description="Helical" evidence="17">
    <location>
        <begin position="433"/>
        <end position="455"/>
    </location>
</feature>
<geneLocation type="mitochondrion" evidence="21"/>
<evidence type="ECO:0000256" key="13">
    <source>
        <dbReference type="ARBA" id="ARBA00023075"/>
    </source>
</evidence>
<keyword evidence="9" id="KW-1278">Translocase</keyword>
<comment type="function">
    <text evidence="1">Core subunit of the mitochondrial membrane respiratory chain NADH dehydrogenase (Complex I) that is believed to belong to the minimal assembly required for catalysis. Complex I functions in the transfer of electrons from NADH to the respiratory chain. The immediate electron acceptor for the enzyme is believed to be ubiquinone.</text>
</comment>
<dbReference type="GO" id="GO:0042773">
    <property type="term" value="P:ATP synthesis coupled electron transport"/>
    <property type="evidence" value="ECO:0007669"/>
    <property type="project" value="InterPro"/>
</dbReference>
<keyword evidence="8" id="KW-0999">Mitochondrion inner membrane</keyword>
<evidence type="ECO:0000256" key="17">
    <source>
        <dbReference type="RuleBase" id="RU003404"/>
    </source>
</evidence>
<feature type="transmembrane region" description="Helical" evidence="17">
    <location>
        <begin position="280"/>
        <end position="304"/>
    </location>
</feature>
<evidence type="ECO:0000256" key="5">
    <source>
        <dbReference type="ARBA" id="ARBA00022448"/>
    </source>
</evidence>
<dbReference type="PRINTS" id="PR01434">
    <property type="entry name" value="NADHDHGNASE5"/>
</dbReference>
<gene>
    <name evidence="21" type="primary">nad5</name>
</gene>
<feature type="transmembrane region" description="Helical" evidence="17">
    <location>
        <begin position="200"/>
        <end position="218"/>
    </location>
</feature>
<feature type="domain" description="NADH:quinone oxidoreductase/Mrp antiporter transmembrane" evidence="18">
    <location>
        <begin position="91"/>
        <end position="369"/>
    </location>
</feature>
<evidence type="ECO:0000256" key="16">
    <source>
        <dbReference type="ARBA" id="ARBA00049551"/>
    </source>
</evidence>
<proteinExistence type="inferred from homology"/>
<feature type="transmembrane region" description="Helical" evidence="17">
    <location>
        <begin position="539"/>
        <end position="555"/>
    </location>
</feature>
<evidence type="ECO:0000256" key="9">
    <source>
        <dbReference type="ARBA" id="ARBA00022967"/>
    </source>
</evidence>
<organism evidence="21">
    <name type="scientific">Calvia decemguttata</name>
    <dbReference type="NCBI Taxonomy" id="1587120"/>
    <lineage>
        <taxon>Eukaryota</taxon>
        <taxon>Metazoa</taxon>
        <taxon>Ecdysozoa</taxon>
        <taxon>Arthropoda</taxon>
        <taxon>Hexapoda</taxon>
        <taxon>Insecta</taxon>
        <taxon>Pterygota</taxon>
        <taxon>Neoptera</taxon>
        <taxon>Endopterygota</taxon>
        <taxon>Coleoptera</taxon>
        <taxon>Polyphaga</taxon>
        <taxon>Cucujiformia</taxon>
        <taxon>Coccinelloidea</taxon>
        <taxon>Coccinellidae</taxon>
        <taxon>Coccinellinae</taxon>
        <taxon>Coccinellini</taxon>
        <taxon>Calvia</taxon>
    </lineage>
</organism>
<evidence type="ECO:0000256" key="6">
    <source>
        <dbReference type="ARBA" id="ARBA00022660"/>
    </source>
</evidence>
<comment type="catalytic activity">
    <reaction evidence="16 17">
        <text>a ubiquinone + NADH + 5 H(+)(in) = a ubiquinol + NAD(+) + 4 H(+)(out)</text>
        <dbReference type="Rhea" id="RHEA:29091"/>
        <dbReference type="Rhea" id="RHEA-COMP:9565"/>
        <dbReference type="Rhea" id="RHEA-COMP:9566"/>
        <dbReference type="ChEBI" id="CHEBI:15378"/>
        <dbReference type="ChEBI" id="CHEBI:16389"/>
        <dbReference type="ChEBI" id="CHEBI:17976"/>
        <dbReference type="ChEBI" id="CHEBI:57540"/>
        <dbReference type="ChEBI" id="CHEBI:57945"/>
        <dbReference type="EC" id="7.1.1.2"/>
    </reaction>
</comment>
<dbReference type="PANTHER" id="PTHR42829">
    <property type="entry name" value="NADH-UBIQUINONE OXIDOREDUCTASE CHAIN 5"/>
    <property type="match status" value="1"/>
</dbReference>